<name>Q7NE84_GLOVI</name>
<dbReference type="InterPro" id="IPR032710">
    <property type="entry name" value="NTF2-like_dom_sf"/>
</dbReference>
<dbReference type="PATRIC" id="fig|251221.4.peg.4028"/>
<dbReference type="EMBL" id="BA000045">
    <property type="protein sequence ID" value="BAC91937.1"/>
    <property type="molecule type" value="Genomic_DNA"/>
</dbReference>
<dbReference type="STRING" id="251221.gene:10761513"/>
<dbReference type="NCBIfam" id="TIGR02246">
    <property type="entry name" value="SgcJ/EcaC family oxidoreductase"/>
    <property type="match status" value="1"/>
</dbReference>
<reference evidence="2 3" key="2">
    <citation type="journal article" date="2003" name="DNA Res.">
        <title>Complete genome structure of Gloeobacter violaceus PCC 7421, a cyanobacterium that lacks thylakoids (supplement).</title>
        <authorList>
            <person name="Nakamura Y."/>
            <person name="Kaneko T."/>
            <person name="Sato S."/>
            <person name="Mimuro M."/>
            <person name="Miyashita H."/>
            <person name="Tsuchiya T."/>
            <person name="Sasamoto S."/>
            <person name="Watanabe A."/>
            <person name="Kawashima K."/>
            <person name="Kishida Y."/>
            <person name="Kiyokawa C."/>
            <person name="Kohara M."/>
            <person name="Matsumoto M."/>
            <person name="Matsuno A."/>
            <person name="Nakazaki N."/>
            <person name="Shimpo S."/>
            <person name="Takeuchi C."/>
            <person name="Yamada M."/>
            <person name="Tabata S."/>
        </authorList>
    </citation>
    <scope>NUCLEOTIDE SEQUENCE [LARGE SCALE GENOMIC DNA]</scope>
    <source>
        <strain evidence="3">ATCC 29082 / PCC 7421</strain>
    </source>
</reference>
<dbReference type="eggNOG" id="COG3631">
    <property type="taxonomic scope" value="Bacteria"/>
</dbReference>
<dbReference type="InterPro" id="IPR011944">
    <property type="entry name" value="Steroid_delta5-4_isomerase"/>
</dbReference>
<dbReference type="RefSeq" id="WP_011143984.1">
    <property type="nucleotide sequence ID" value="NC_005125.1"/>
</dbReference>
<dbReference type="SUPFAM" id="SSF54427">
    <property type="entry name" value="NTF2-like"/>
    <property type="match status" value="1"/>
</dbReference>
<dbReference type="InParanoid" id="Q7NE84"/>
<organism evidence="2 3">
    <name type="scientific">Gloeobacter violaceus (strain ATCC 29082 / PCC 7421)</name>
    <dbReference type="NCBI Taxonomy" id="251221"/>
    <lineage>
        <taxon>Bacteria</taxon>
        <taxon>Bacillati</taxon>
        <taxon>Cyanobacteriota</taxon>
        <taxon>Cyanophyceae</taxon>
        <taxon>Gloeobacterales</taxon>
        <taxon>Gloeobacteraceae</taxon>
        <taxon>Gloeobacter</taxon>
    </lineage>
</organism>
<dbReference type="InterPro" id="IPR037401">
    <property type="entry name" value="SnoaL-like"/>
</dbReference>
<keyword evidence="3" id="KW-1185">Reference proteome</keyword>
<sequence length="124" mass="14415">MERERIRALVEQARQAWLAADGEAFANLFTEDGLFVVPGQRWQGREAIRKAVEQFAENYSQIQIDLQQIAVDGERAVIEWTWEDFSISTKKRTRAEDAIVVDFSNGAIRRWREYIDAETPKQPD</sequence>
<reference evidence="2 3" key="1">
    <citation type="journal article" date="2003" name="DNA Res.">
        <title>Complete genome structure of Gloeobacter violaceus PCC 7421, a cyanobacterium that lacks thylakoids.</title>
        <authorList>
            <person name="Nakamura Y."/>
            <person name="Kaneko T."/>
            <person name="Sato S."/>
            <person name="Mimuro M."/>
            <person name="Miyashita H."/>
            <person name="Tsuchiya T."/>
            <person name="Sasamoto S."/>
            <person name="Watanabe A."/>
            <person name="Kawashima K."/>
            <person name="Kishida Y."/>
            <person name="Kiyokawa C."/>
            <person name="Kohara M."/>
            <person name="Matsumoto M."/>
            <person name="Matsuno A."/>
            <person name="Nakazaki N."/>
            <person name="Shimpo S."/>
            <person name="Takeuchi C."/>
            <person name="Yamada M."/>
            <person name="Tabata S."/>
        </authorList>
    </citation>
    <scope>NUCLEOTIDE SEQUENCE [LARGE SCALE GENOMIC DNA]</scope>
    <source>
        <strain evidence="3">ATCC 29082 / PCC 7421</strain>
    </source>
</reference>
<dbReference type="KEGG" id="gvi:gll3996"/>
<evidence type="ECO:0000259" key="1">
    <source>
        <dbReference type="Pfam" id="PF12680"/>
    </source>
</evidence>
<dbReference type="EnsemblBacteria" id="BAC91937">
    <property type="protein sequence ID" value="BAC91937"/>
    <property type="gene ID" value="BAC91937"/>
</dbReference>
<protein>
    <submittedName>
        <fullName evidence="2">Gll3996 protein</fullName>
    </submittedName>
</protein>
<dbReference type="HOGENOM" id="CLU_135571_0_0_3"/>
<evidence type="ECO:0000313" key="2">
    <source>
        <dbReference type="EMBL" id="BAC91937.1"/>
    </source>
</evidence>
<dbReference type="Gene3D" id="3.10.450.50">
    <property type="match status" value="1"/>
</dbReference>
<evidence type="ECO:0000313" key="3">
    <source>
        <dbReference type="Proteomes" id="UP000000557"/>
    </source>
</evidence>
<accession>Q7NE84</accession>
<dbReference type="OrthoDB" id="9781757at2"/>
<dbReference type="Pfam" id="PF12680">
    <property type="entry name" value="SnoaL_2"/>
    <property type="match status" value="1"/>
</dbReference>
<proteinExistence type="predicted"/>
<dbReference type="Proteomes" id="UP000000557">
    <property type="component" value="Chromosome"/>
</dbReference>
<dbReference type="AlphaFoldDB" id="Q7NE84"/>
<feature type="domain" description="SnoaL-like" evidence="1">
    <location>
        <begin position="10"/>
        <end position="111"/>
    </location>
</feature>
<gene>
    <name evidence="2" type="ordered locus">gll3996</name>
</gene>